<protein>
    <submittedName>
        <fullName evidence="1">Uncharacterized protein</fullName>
    </submittedName>
</protein>
<name>A0A934UM56_9SPHI</name>
<organism evidence="1 2">
    <name type="scientific">Mucilaginibacter segetis</name>
    <dbReference type="NCBI Taxonomy" id="2793071"/>
    <lineage>
        <taxon>Bacteria</taxon>
        <taxon>Pseudomonadati</taxon>
        <taxon>Bacteroidota</taxon>
        <taxon>Sphingobacteriia</taxon>
        <taxon>Sphingobacteriales</taxon>
        <taxon>Sphingobacteriaceae</taxon>
        <taxon>Mucilaginibacter</taxon>
    </lineage>
</organism>
<proteinExistence type="predicted"/>
<keyword evidence="2" id="KW-1185">Reference proteome</keyword>
<gene>
    <name evidence="1" type="ORF">I5M19_08275</name>
</gene>
<evidence type="ECO:0000313" key="1">
    <source>
        <dbReference type="EMBL" id="MBK0379298.1"/>
    </source>
</evidence>
<comment type="caution">
    <text evidence="1">The sequence shown here is derived from an EMBL/GenBank/DDBJ whole genome shotgun (WGS) entry which is preliminary data.</text>
</comment>
<dbReference type="EMBL" id="JAEHFW010000001">
    <property type="protein sequence ID" value="MBK0379298.1"/>
    <property type="molecule type" value="Genomic_DNA"/>
</dbReference>
<dbReference type="AlphaFoldDB" id="A0A934UM56"/>
<dbReference type="Proteomes" id="UP000613193">
    <property type="component" value="Unassembled WGS sequence"/>
</dbReference>
<dbReference type="RefSeq" id="WP_200065732.1">
    <property type="nucleotide sequence ID" value="NZ_JAEHFW010000001.1"/>
</dbReference>
<accession>A0A934UM56</accession>
<reference evidence="1" key="1">
    <citation type="submission" date="2020-12" db="EMBL/GenBank/DDBJ databases">
        <title>Bacterial novel species Mucilaginibacter sp. SD-g isolated from soil.</title>
        <authorList>
            <person name="Jung H.-Y."/>
        </authorList>
    </citation>
    <scope>NUCLEOTIDE SEQUENCE</scope>
    <source>
        <strain evidence="1">SD-g</strain>
    </source>
</reference>
<evidence type="ECO:0000313" key="2">
    <source>
        <dbReference type="Proteomes" id="UP000613193"/>
    </source>
</evidence>
<sequence length="166" mass="18969">MNFSLNKVVRLSGNEASVYAVTLEGQPTSVFDDFLAEYQEDYHDEVKDIVTRLRVIGHKTGAREQYFKPYEGKYGDLVCALYDDPDKKLRLYCVRFGGDCVILGGGGPKSKSIRAWQEDDNLREQAERMITVAKKIHARFKEGDLKWDAGFKDMIGNLTFLEEDDE</sequence>